<dbReference type="Proteomes" id="UP000014809">
    <property type="component" value="Chromosome"/>
</dbReference>
<dbReference type="PATRIC" id="fig|1200352.3.peg.1000"/>
<evidence type="ECO:0000313" key="1">
    <source>
        <dbReference type="EMBL" id="AGP30637.1"/>
    </source>
</evidence>
<dbReference type="HOGENOM" id="CLU_1945138_0_0_11"/>
<protein>
    <submittedName>
        <fullName evidence="1">Uncharacterized protein</fullName>
    </submittedName>
</protein>
<dbReference type="RefSeq" id="WP_020440999.1">
    <property type="nucleotide sequence ID" value="NC_021663.1"/>
</dbReference>
<name>S4XBY6_9CORY</name>
<reference evidence="1 2" key="1">
    <citation type="submission" date="2012-06" db="EMBL/GenBank/DDBJ databases">
        <title>Complete genome sequence of Corynebacterium terpenotabidum Y-11 (=DSM 44721).</title>
        <authorList>
            <person name="Ruckert C."/>
            <person name="Albersmeier A."/>
            <person name="Al-Dilaimi A."/>
            <person name="Szczepanowski R."/>
            <person name="Kalinowski J."/>
        </authorList>
    </citation>
    <scope>NUCLEOTIDE SEQUENCE [LARGE SCALE GENOMIC DNA]</scope>
    <source>
        <strain evidence="1 2">Y-11</strain>
    </source>
</reference>
<dbReference type="KEGG" id="cter:A606_04940"/>
<dbReference type="OrthoDB" id="4414451at2"/>
<dbReference type="STRING" id="1200352.A606_04940"/>
<dbReference type="EMBL" id="CP003696">
    <property type="protein sequence ID" value="AGP30637.1"/>
    <property type="molecule type" value="Genomic_DNA"/>
</dbReference>
<proteinExistence type="predicted"/>
<sequence length="125" mass="13576">MPQIVFSILATPAQRTEIAGEFRQVLAANAGALTADLEVRTDVSADPSLEGVWKEYGFVDLTADAPEPAALVITVTDYDGSISGLSMRLSELLTEREKQPAEALFQQILDDPGTPRVPWHVDVRP</sequence>
<accession>S4XBY6</accession>
<dbReference type="eggNOG" id="ENOG5032GY4">
    <property type="taxonomic scope" value="Bacteria"/>
</dbReference>
<evidence type="ECO:0000313" key="2">
    <source>
        <dbReference type="Proteomes" id="UP000014809"/>
    </source>
</evidence>
<organism evidence="1 2">
    <name type="scientific">Corynebacterium terpenotabidum Y-11</name>
    <dbReference type="NCBI Taxonomy" id="1200352"/>
    <lineage>
        <taxon>Bacteria</taxon>
        <taxon>Bacillati</taxon>
        <taxon>Actinomycetota</taxon>
        <taxon>Actinomycetes</taxon>
        <taxon>Mycobacteriales</taxon>
        <taxon>Corynebacteriaceae</taxon>
        <taxon>Corynebacterium</taxon>
    </lineage>
</organism>
<keyword evidence="2" id="KW-1185">Reference proteome</keyword>
<dbReference type="AlphaFoldDB" id="S4XBY6"/>
<gene>
    <name evidence="1" type="ORF">A606_04940</name>
</gene>